<keyword evidence="1" id="KW-0472">Membrane</keyword>
<dbReference type="RefSeq" id="WP_147493871.1">
    <property type="nucleotide sequence ID" value="NZ_CP041659.1"/>
</dbReference>
<dbReference type="Proteomes" id="UP000321857">
    <property type="component" value="Chromosome"/>
</dbReference>
<feature type="transmembrane region" description="Helical" evidence="1">
    <location>
        <begin position="110"/>
        <end position="129"/>
    </location>
</feature>
<evidence type="ECO:0000313" key="2">
    <source>
        <dbReference type="EMBL" id="QDP19418.1"/>
    </source>
</evidence>
<feature type="transmembrane region" description="Helical" evidence="1">
    <location>
        <begin position="78"/>
        <end position="98"/>
    </location>
</feature>
<feature type="transmembrane region" description="Helical" evidence="1">
    <location>
        <begin position="12"/>
        <end position="32"/>
    </location>
</feature>
<keyword evidence="1" id="KW-0812">Transmembrane</keyword>
<dbReference type="AlphaFoldDB" id="A0A516IRB0"/>
<evidence type="ECO:0000256" key="1">
    <source>
        <dbReference type="SAM" id="Phobius"/>
    </source>
</evidence>
<evidence type="ECO:0000313" key="3">
    <source>
        <dbReference type="Proteomes" id="UP000321857"/>
    </source>
</evidence>
<sequence length="138" mass="15185">MSPNKLAQRRYLWRILAVVTVYMVAVVIGGRLHHAGQLSPAGAVAAALVPGLCIAATFWAIGRFIVELEDEFMRMLMVRQSLIATAFALSIAAIHGFLSSFDLVARIDAYWWPVSWFFGLGIGAAANRIRYGTWGQCL</sequence>
<dbReference type="OrthoDB" id="119964at2"/>
<gene>
    <name evidence="2" type="ORF">FMM02_05240</name>
</gene>
<dbReference type="EMBL" id="CP041659">
    <property type="protein sequence ID" value="QDP19418.1"/>
    <property type="molecule type" value="Genomic_DNA"/>
</dbReference>
<proteinExistence type="predicted"/>
<accession>A0A516IRB0</accession>
<keyword evidence="3" id="KW-1185">Reference proteome</keyword>
<dbReference type="KEGG" id="sxa:FMM02_05240"/>
<protein>
    <submittedName>
        <fullName evidence="2">Uncharacterized protein</fullName>
    </submittedName>
</protein>
<keyword evidence="1" id="KW-1133">Transmembrane helix</keyword>
<reference evidence="2 3" key="1">
    <citation type="submission" date="2019-07" db="EMBL/GenBank/DDBJ databases">
        <title>Sphingomonas AE3 Genome sequencing and assembly.</title>
        <authorList>
            <person name="Kim H."/>
        </authorList>
    </citation>
    <scope>NUCLEOTIDE SEQUENCE [LARGE SCALE GENOMIC DNA]</scope>
    <source>
        <strain evidence="2 3">AE3</strain>
    </source>
</reference>
<feature type="transmembrane region" description="Helical" evidence="1">
    <location>
        <begin position="44"/>
        <end position="66"/>
    </location>
</feature>
<organism evidence="2 3">
    <name type="scientific">Sphingomonas xanthus</name>
    <dbReference type="NCBI Taxonomy" id="2594473"/>
    <lineage>
        <taxon>Bacteria</taxon>
        <taxon>Pseudomonadati</taxon>
        <taxon>Pseudomonadota</taxon>
        <taxon>Alphaproteobacteria</taxon>
        <taxon>Sphingomonadales</taxon>
        <taxon>Sphingomonadaceae</taxon>
        <taxon>Sphingomonas</taxon>
    </lineage>
</organism>
<name>A0A516IRB0_9SPHN</name>